<name>A0AAD5N2X1_PARTN</name>
<keyword evidence="1" id="KW-0472">Membrane</keyword>
<reference evidence="3" key="1">
    <citation type="submission" date="2021-06" db="EMBL/GenBank/DDBJ databases">
        <title>Parelaphostrongylus tenuis whole genome reference sequence.</title>
        <authorList>
            <person name="Garwood T.J."/>
            <person name="Larsen P.A."/>
            <person name="Fountain-Jones N.M."/>
            <person name="Garbe J.R."/>
            <person name="Macchietto M.G."/>
            <person name="Kania S.A."/>
            <person name="Gerhold R.W."/>
            <person name="Richards J.E."/>
            <person name="Wolf T.M."/>
        </authorList>
    </citation>
    <scope>NUCLEOTIDE SEQUENCE</scope>
    <source>
        <strain evidence="3">MNPRO001-30</strain>
        <tissue evidence="3">Meninges</tissue>
    </source>
</reference>
<dbReference type="Proteomes" id="UP001196413">
    <property type="component" value="Unassembled WGS sequence"/>
</dbReference>
<protein>
    <submittedName>
        <fullName evidence="3">Uncharacterized protein</fullName>
    </submittedName>
</protein>
<evidence type="ECO:0000256" key="2">
    <source>
        <dbReference type="SAM" id="SignalP"/>
    </source>
</evidence>
<feature type="signal peptide" evidence="2">
    <location>
        <begin position="1"/>
        <end position="21"/>
    </location>
</feature>
<keyword evidence="1" id="KW-1133">Transmembrane helix</keyword>
<keyword evidence="2" id="KW-0732">Signal</keyword>
<proteinExistence type="predicted"/>
<feature type="transmembrane region" description="Helical" evidence="1">
    <location>
        <begin position="45"/>
        <end position="72"/>
    </location>
</feature>
<evidence type="ECO:0000313" key="4">
    <source>
        <dbReference type="Proteomes" id="UP001196413"/>
    </source>
</evidence>
<dbReference type="PROSITE" id="PS51257">
    <property type="entry name" value="PROKAR_LIPOPROTEIN"/>
    <property type="match status" value="1"/>
</dbReference>
<sequence length="143" mass="15420">MMKASTRLFLILVLTFTTVLGCGTIPGAAMSSRTFNVSSFSLPVAMIYSSPFVVAAQAIGISISANAAMAFVMRFVMQVVFHVLEQQGRSSGLLNTILAAILNQLNVTVNYTPVECKEVVLNRLDPTVKFNCKSSIYHALPAN</sequence>
<dbReference type="AlphaFoldDB" id="A0AAD5N2X1"/>
<evidence type="ECO:0000256" key="1">
    <source>
        <dbReference type="SAM" id="Phobius"/>
    </source>
</evidence>
<keyword evidence="1" id="KW-0812">Transmembrane</keyword>
<evidence type="ECO:0000313" key="3">
    <source>
        <dbReference type="EMBL" id="KAJ1360307.1"/>
    </source>
</evidence>
<accession>A0AAD5N2X1</accession>
<comment type="caution">
    <text evidence="3">The sequence shown here is derived from an EMBL/GenBank/DDBJ whole genome shotgun (WGS) entry which is preliminary data.</text>
</comment>
<gene>
    <name evidence="3" type="ORF">KIN20_019240</name>
</gene>
<dbReference type="EMBL" id="JAHQIW010003837">
    <property type="protein sequence ID" value="KAJ1360307.1"/>
    <property type="molecule type" value="Genomic_DNA"/>
</dbReference>
<organism evidence="3 4">
    <name type="scientific">Parelaphostrongylus tenuis</name>
    <name type="common">Meningeal worm</name>
    <dbReference type="NCBI Taxonomy" id="148309"/>
    <lineage>
        <taxon>Eukaryota</taxon>
        <taxon>Metazoa</taxon>
        <taxon>Ecdysozoa</taxon>
        <taxon>Nematoda</taxon>
        <taxon>Chromadorea</taxon>
        <taxon>Rhabditida</taxon>
        <taxon>Rhabditina</taxon>
        <taxon>Rhabditomorpha</taxon>
        <taxon>Strongyloidea</taxon>
        <taxon>Metastrongylidae</taxon>
        <taxon>Parelaphostrongylus</taxon>
    </lineage>
</organism>
<keyword evidence="4" id="KW-1185">Reference proteome</keyword>
<feature type="chain" id="PRO_5041911401" evidence="2">
    <location>
        <begin position="22"/>
        <end position="143"/>
    </location>
</feature>